<comment type="subcellular location">
    <subcellularLocation>
        <location evidence="6">Cytoplasm</location>
    </subcellularLocation>
</comment>
<evidence type="ECO:0000256" key="4">
    <source>
        <dbReference type="ARBA" id="ARBA00022679"/>
    </source>
</evidence>
<dbReference type="Pfam" id="PF06325">
    <property type="entry name" value="PrmA"/>
    <property type="match status" value="1"/>
</dbReference>
<reference evidence="7" key="1">
    <citation type="submission" date="2016-02" db="EMBL/GenBank/DDBJ databases">
        <title>Draft Genome Sequence of Sporotomaculum syntrophicum Strain FB, a Syntrophic Benzoate Degrader.</title>
        <authorList>
            <person name="Nobu M.K."/>
            <person name="Narihiro T."/>
            <person name="Qiu Y.-L."/>
            <person name="Ohashi A."/>
            <person name="Liu W.-T."/>
            <person name="Yuji S."/>
        </authorList>
    </citation>
    <scope>NUCLEOTIDE SEQUENCE</scope>
    <source>
        <strain evidence="7">FB</strain>
    </source>
</reference>
<evidence type="ECO:0000256" key="6">
    <source>
        <dbReference type="HAMAP-Rule" id="MF_00735"/>
    </source>
</evidence>
<dbReference type="GO" id="GO:0008276">
    <property type="term" value="F:protein methyltransferase activity"/>
    <property type="evidence" value="ECO:0007669"/>
    <property type="project" value="UniProtKB-UniRule"/>
</dbReference>
<dbReference type="HAMAP" id="MF_00735">
    <property type="entry name" value="Methyltr_PrmA"/>
    <property type="match status" value="1"/>
</dbReference>
<keyword evidence="3 6" id="KW-0489">Methyltransferase</keyword>
<dbReference type="GO" id="GO:0032259">
    <property type="term" value="P:methylation"/>
    <property type="evidence" value="ECO:0007669"/>
    <property type="project" value="UniProtKB-KW"/>
</dbReference>
<dbReference type="AlphaFoldDB" id="A0A9D2WNP8"/>
<dbReference type="InterPro" id="IPR029063">
    <property type="entry name" value="SAM-dependent_MTases_sf"/>
</dbReference>
<dbReference type="InterPro" id="IPR004498">
    <property type="entry name" value="Ribosomal_PrmA_MeTrfase"/>
</dbReference>
<dbReference type="Gene3D" id="3.40.50.150">
    <property type="entry name" value="Vaccinia Virus protein VP39"/>
    <property type="match status" value="1"/>
</dbReference>
<dbReference type="RefSeq" id="WP_161823025.1">
    <property type="nucleotide sequence ID" value="NZ_LSRS01000007.1"/>
</dbReference>
<keyword evidence="8" id="KW-1185">Reference proteome</keyword>
<keyword evidence="2 6" id="KW-0963">Cytoplasm</keyword>
<accession>A0A9D2WNP8</accession>
<dbReference type="SUPFAM" id="SSF53335">
    <property type="entry name" value="S-adenosyl-L-methionine-dependent methyltransferases"/>
    <property type="match status" value="1"/>
</dbReference>
<dbReference type="OrthoDB" id="9785995at2"/>
<proteinExistence type="inferred from homology"/>
<dbReference type="EMBL" id="LSRS01000007">
    <property type="protein sequence ID" value="KAF1084091.1"/>
    <property type="molecule type" value="Genomic_DNA"/>
</dbReference>
<evidence type="ECO:0000256" key="5">
    <source>
        <dbReference type="ARBA" id="ARBA00022691"/>
    </source>
</evidence>
<feature type="binding site" evidence="6">
    <location>
        <position position="174"/>
    </location>
    <ligand>
        <name>S-adenosyl-L-methionine</name>
        <dbReference type="ChEBI" id="CHEBI:59789"/>
    </ligand>
</feature>
<dbReference type="InterPro" id="IPR050078">
    <property type="entry name" value="Ribosomal_L11_MeTrfase_PrmA"/>
</dbReference>
<feature type="binding site" evidence="6">
    <location>
        <position position="196"/>
    </location>
    <ligand>
        <name>S-adenosyl-L-methionine</name>
        <dbReference type="ChEBI" id="CHEBI:59789"/>
    </ligand>
</feature>
<organism evidence="7 8">
    <name type="scientific">Sporotomaculum syntrophicum</name>
    <dbReference type="NCBI Taxonomy" id="182264"/>
    <lineage>
        <taxon>Bacteria</taxon>
        <taxon>Bacillati</taxon>
        <taxon>Bacillota</taxon>
        <taxon>Clostridia</taxon>
        <taxon>Eubacteriales</taxon>
        <taxon>Desulfallaceae</taxon>
        <taxon>Sporotomaculum</taxon>
    </lineage>
</organism>
<keyword evidence="7" id="KW-0689">Ribosomal protein</keyword>
<dbReference type="GO" id="GO:0005737">
    <property type="term" value="C:cytoplasm"/>
    <property type="evidence" value="ECO:0007669"/>
    <property type="project" value="UniProtKB-SubCell"/>
</dbReference>
<keyword evidence="7" id="KW-0687">Ribonucleoprotein</keyword>
<evidence type="ECO:0000256" key="1">
    <source>
        <dbReference type="ARBA" id="ARBA00009741"/>
    </source>
</evidence>
<evidence type="ECO:0000256" key="2">
    <source>
        <dbReference type="ARBA" id="ARBA00022490"/>
    </source>
</evidence>
<comment type="catalytic activity">
    <reaction evidence="6">
        <text>L-lysyl-[protein] + 3 S-adenosyl-L-methionine = N(6),N(6),N(6)-trimethyl-L-lysyl-[protein] + 3 S-adenosyl-L-homocysteine + 3 H(+)</text>
        <dbReference type="Rhea" id="RHEA:54192"/>
        <dbReference type="Rhea" id="RHEA-COMP:9752"/>
        <dbReference type="Rhea" id="RHEA-COMP:13826"/>
        <dbReference type="ChEBI" id="CHEBI:15378"/>
        <dbReference type="ChEBI" id="CHEBI:29969"/>
        <dbReference type="ChEBI" id="CHEBI:57856"/>
        <dbReference type="ChEBI" id="CHEBI:59789"/>
        <dbReference type="ChEBI" id="CHEBI:61961"/>
    </reaction>
</comment>
<dbReference type="PANTHER" id="PTHR43648">
    <property type="entry name" value="ELECTRON TRANSFER FLAVOPROTEIN BETA SUBUNIT LYSINE METHYLTRANSFERASE"/>
    <property type="match status" value="1"/>
</dbReference>
<evidence type="ECO:0000313" key="7">
    <source>
        <dbReference type="EMBL" id="KAF1084091.1"/>
    </source>
</evidence>
<keyword evidence="5 6" id="KW-0949">S-adenosyl-L-methionine</keyword>
<dbReference type="EC" id="2.1.1.-" evidence="6"/>
<comment type="caution">
    <text evidence="7">The sequence shown here is derived from an EMBL/GenBank/DDBJ whole genome shotgun (WGS) entry which is preliminary data.</text>
</comment>
<dbReference type="GO" id="GO:0005840">
    <property type="term" value="C:ribosome"/>
    <property type="evidence" value="ECO:0007669"/>
    <property type="project" value="UniProtKB-KW"/>
</dbReference>
<comment type="function">
    <text evidence="6">Methylates ribosomal protein L11.</text>
</comment>
<dbReference type="NCBIfam" id="TIGR00406">
    <property type="entry name" value="prmA"/>
    <property type="match status" value="1"/>
</dbReference>
<name>A0A9D2WNP8_9FIRM</name>
<sequence>MDWLEVAVASPVELVEAVANVLNEIGSGGVVIEDPALIMNLIAEGSNETIAPTLKPLQVGQVVVKGYFCHDISLQQRLEHLSPRLSELSVSWQTREVREQDWATAWQAYYRPTRVGKHIVVKPSWEDYIAREGETVIELDPGMAFGCGTHATTAMCLALLEELVLGCSVVYDIGTGSGILAVAAALLGAREVIAVDIDELAVRTARDNAERNGVSDQVSAVQGDLLDNLAGGQADLIVANIIADVIIQLAPDAAAALKPGGKLVASGIIIDRADEVRRALGDAGLAPKQEMTEGEWVAMVYQKES</sequence>
<protein>
    <recommendedName>
        <fullName evidence="6">Ribosomal protein L11 methyltransferase</fullName>
        <shortName evidence="6">L11 Mtase</shortName>
        <ecNumber evidence="6">2.1.1.-</ecNumber>
    </recommendedName>
</protein>
<dbReference type="PIRSF" id="PIRSF000401">
    <property type="entry name" value="RPL11_MTase"/>
    <property type="match status" value="1"/>
</dbReference>
<feature type="binding site" evidence="6">
    <location>
        <position position="240"/>
    </location>
    <ligand>
        <name>S-adenosyl-L-methionine</name>
        <dbReference type="ChEBI" id="CHEBI:59789"/>
    </ligand>
</feature>
<evidence type="ECO:0000313" key="8">
    <source>
        <dbReference type="Proteomes" id="UP000798488"/>
    </source>
</evidence>
<evidence type="ECO:0000256" key="3">
    <source>
        <dbReference type="ARBA" id="ARBA00022603"/>
    </source>
</evidence>
<dbReference type="CDD" id="cd02440">
    <property type="entry name" value="AdoMet_MTases"/>
    <property type="match status" value="1"/>
</dbReference>
<keyword evidence="4 6" id="KW-0808">Transferase</keyword>
<dbReference type="Proteomes" id="UP000798488">
    <property type="component" value="Unassembled WGS sequence"/>
</dbReference>
<gene>
    <name evidence="6 7" type="primary">prmA</name>
    <name evidence="7" type="ORF">SPSYN_02743</name>
</gene>
<comment type="similarity">
    <text evidence="1 6">Belongs to the methyltransferase superfamily. PrmA family.</text>
</comment>
<feature type="binding site" evidence="6">
    <location>
        <position position="153"/>
    </location>
    <ligand>
        <name>S-adenosyl-L-methionine</name>
        <dbReference type="ChEBI" id="CHEBI:59789"/>
    </ligand>
</feature>
<dbReference type="PANTHER" id="PTHR43648:SF1">
    <property type="entry name" value="ELECTRON TRANSFER FLAVOPROTEIN BETA SUBUNIT LYSINE METHYLTRANSFERASE"/>
    <property type="match status" value="1"/>
</dbReference>